<name>A0ABD5S3B1_9EURY</name>
<sequence>MGFGSYDESEQRDDSNDIDEDVGDKVHANDHDGKVSFDTDESSEELVARLGEMRDEQDEDEDD</sequence>
<feature type="region of interest" description="Disordered" evidence="1">
    <location>
        <begin position="1"/>
        <end position="63"/>
    </location>
</feature>
<proteinExistence type="predicted"/>
<evidence type="ECO:0000259" key="2">
    <source>
        <dbReference type="Pfam" id="PF19099"/>
    </source>
</evidence>
<feature type="compositionally biased region" description="Acidic residues" evidence="1">
    <location>
        <begin position="7"/>
        <end position="22"/>
    </location>
</feature>
<accession>A0ABD5S3B1</accession>
<comment type="caution">
    <text evidence="3">The sequence shown here is derived from an EMBL/GenBank/DDBJ whole genome shotgun (WGS) entry which is preliminary data.</text>
</comment>
<protein>
    <submittedName>
        <fullName evidence="3">DUF5786 family protein</fullName>
    </submittedName>
</protein>
<dbReference type="InterPro" id="IPR043902">
    <property type="entry name" value="DUF5786"/>
</dbReference>
<keyword evidence="4" id="KW-1185">Reference proteome</keyword>
<dbReference type="Pfam" id="PF19099">
    <property type="entry name" value="DUF5786"/>
    <property type="match status" value="1"/>
</dbReference>
<feature type="domain" description="DUF5786" evidence="2">
    <location>
        <begin position="3"/>
        <end position="54"/>
    </location>
</feature>
<reference evidence="3 4" key="1">
    <citation type="journal article" date="2019" name="Int. J. Syst. Evol. Microbiol.">
        <title>The Global Catalogue of Microorganisms (GCM) 10K type strain sequencing project: providing services to taxonomists for standard genome sequencing and annotation.</title>
        <authorList>
            <consortium name="The Broad Institute Genomics Platform"/>
            <consortium name="The Broad Institute Genome Sequencing Center for Infectious Disease"/>
            <person name="Wu L."/>
            <person name="Ma J."/>
        </authorList>
    </citation>
    <scope>NUCLEOTIDE SEQUENCE [LARGE SCALE GENOMIC DNA]</scope>
    <source>
        <strain evidence="3 4">NBRC 111368</strain>
    </source>
</reference>
<dbReference type="Proteomes" id="UP001596328">
    <property type="component" value="Unassembled WGS sequence"/>
</dbReference>
<organism evidence="3 4">
    <name type="scientific">Halobium palmae</name>
    <dbReference type="NCBI Taxonomy" id="1776492"/>
    <lineage>
        <taxon>Archaea</taxon>
        <taxon>Methanobacteriati</taxon>
        <taxon>Methanobacteriota</taxon>
        <taxon>Stenosarchaea group</taxon>
        <taxon>Halobacteria</taxon>
        <taxon>Halobacteriales</taxon>
        <taxon>Haloferacaceae</taxon>
        <taxon>Halobium</taxon>
    </lineage>
</organism>
<evidence type="ECO:0000313" key="3">
    <source>
        <dbReference type="EMBL" id="MFC6726090.1"/>
    </source>
</evidence>
<gene>
    <name evidence="3" type="ORF">ACFQE1_17310</name>
</gene>
<dbReference type="AlphaFoldDB" id="A0ABD5S3B1"/>
<dbReference type="EMBL" id="JBHSWU010000883">
    <property type="protein sequence ID" value="MFC6726090.1"/>
    <property type="molecule type" value="Genomic_DNA"/>
</dbReference>
<evidence type="ECO:0000313" key="4">
    <source>
        <dbReference type="Proteomes" id="UP001596328"/>
    </source>
</evidence>
<feature type="compositionally biased region" description="Basic and acidic residues" evidence="1">
    <location>
        <begin position="23"/>
        <end position="37"/>
    </location>
</feature>
<evidence type="ECO:0000256" key="1">
    <source>
        <dbReference type="SAM" id="MobiDB-lite"/>
    </source>
</evidence>